<proteinExistence type="inferred from homology"/>
<evidence type="ECO:0000259" key="9">
    <source>
        <dbReference type="PROSITE" id="PS50893"/>
    </source>
</evidence>
<dbReference type="Gene3D" id="3.40.50.300">
    <property type="entry name" value="P-loop containing nucleotide triphosphate hydrolases"/>
    <property type="match status" value="1"/>
</dbReference>
<feature type="transmembrane region" description="Helical" evidence="8">
    <location>
        <begin position="1059"/>
        <end position="1081"/>
    </location>
</feature>
<dbReference type="InterPro" id="IPR043926">
    <property type="entry name" value="ABCG_dom"/>
</dbReference>
<comment type="subcellular location">
    <subcellularLocation>
        <location evidence="1">Membrane</location>
        <topology evidence="1">Multi-pass membrane protein</topology>
    </subcellularLocation>
</comment>
<feature type="compositionally biased region" description="Low complexity" evidence="7">
    <location>
        <begin position="382"/>
        <end position="396"/>
    </location>
</feature>
<feature type="transmembrane region" description="Helical" evidence="8">
    <location>
        <begin position="1086"/>
        <end position="1106"/>
    </location>
</feature>
<protein>
    <submittedName>
        <fullName evidence="11">Uncharacterized protein LOC108672708</fullName>
    </submittedName>
</protein>
<evidence type="ECO:0000256" key="5">
    <source>
        <dbReference type="ARBA" id="ARBA00022989"/>
    </source>
</evidence>
<feature type="domain" description="ABC transporter" evidence="9">
    <location>
        <begin position="652"/>
        <end position="893"/>
    </location>
</feature>
<dbReference type="PROSITE" id="PS50893">
    <property type="entry name" value="ABC_TRANSPORTER_2"/>
    <property type="match status" value="1"/>
</dbReference>
<dbReference type="RefSeq" id="XP_047741770.1">
    <property type="nucleotide sequence ID" value="XM_047885814.1"/>
</dbReference>
<dbReference type="InterPro" id="IPR027417">
    <property type="entry name" value="P-loop_NTPase"/>
</dbReference>
<dbReference type="FunFam" id="3.40.50.300:FF:001695">
    <property type="entry name" value="ATP-binding cassette sub-family G member"/>
    <property type="match status" value="1"/>
</dbReference>
<feature type="region of interest" description="Disordered" evidence="7">
    <location>
        <begin position="328"/>
        <end position="354"/>
    </location>
</feature>
<dbReference type="KEGG" id="hazt:108672708"/>
<organism evidence="10 11">
    <name type="scientific">Hyalella azteca</name>
    <name type="common">Amphipod</name>
    <dbReference type="NCBI Taxonomy" id="294128"/>
    <lineage>
        <taxon>Eukaryota</taxon>
        <taxon>Metazoa</taxon>
        <taxon>Ecdysozoa</taxon>
        <taxon>Arthropoda</taxon>
        <taxon>Crustacea</taxon>
        <taxon>Multicrustacea</taxon>
        <taxon>Malacostraca</taxon>
        <taxon>Eumalacostraca</taxon>
        <taxon>Peracarida</taxon>
        <taxon>Amphipoda</taxon>
        <taxon>Senticaudata</taxon>
        <taxon>Talitrida</taxon>
        <taxon>Talitroidea</taxon>
        <taxon>Hyalellidae</taxon>
        <taxon>Hyalella</taxon>
    </lineage>
</organism>
<dbReference type="Pfam" id="PF00005">
    <property type="entry name" value="ABC_tran"/>
    <property type="match status" value="1"/>
</dbReference>
<feature type="region of interest" description="Disordered" evidence="7">
    <location>
        <begin position="112"/>
        <end position="215"/>
    </location>
</feature>
<comment type="similarity">
    <text evidence="2">Belongs to the ABC transporter superfamily. ABCG family. Eye pigment precursor importer (TC 3.A.1.204) subfamily.</text>
</comment>
<dbReference type="InterPro" id="IPR050352">
    <property type="entry name" value="ABCG_transporters"/>
</dbReference>
<evidence type="ECO:0000256" key="2">
    <source>
        <dbReference type="ARBA" id="ARBA00005814"/>
    </source>
</evidence>
<evidence type="ECO:0000256" key="3">
    <source>
        <dbReference type="ARBA" id="ARBA00022448"/>
    </source>
</evidence>
<keyword evidence="10" id="KW-1185">Reference proteome</keyword>
<dbReference type="Pfam" id="PF19055">
    <property type="entry name" value="ABC2_membrane_7"/>
    <property type="match status" value="1"/>
</dbReference>
<evidence type="ECO:0000256" key="6">
    <source>
        <dbReference type="ARBA" id="ARBA00023136"/>
    </source>
</evidence>
<dbReference type="GO" id="GO:0016887">
    <property type="term" value="F:ATP hydrolysis activity"/>
    <property type="evidence" value="ECO:0007669"/>
    <property type="project" value="InterPro"/>
</dbReference>
<sequence>MSSEAWGGGEARRYSIPHSSVLDHRHSRHQLHPATMTEDLHAWSIYRQNLNTDFTDSALGSSDKTPLPYGNFLLKEATVQAILNNPRYAPKSELGSNMYTYLKFGLPRVFPPNEGREASSGYDSSDDGGHRRGGRGSLGRADRYTRSKSNPDLLHARDWSSPLPPHIHSPIRRPKSSSEANLLAAPEFGRRRGGRSSKLTGSQMSLLSRQSRRSRQNGAIFNQEAYQMMRDASERVKVKCTVGIGRSVMVERRPRMRSSLQRSSSRCVGGSAAAPPLRTASFAVPGTTSTGARGVTQLHRSASYAHGLPYGHYAGGLSDYHNMAQLKQRVRRRRLARDGSDVHGNGSVLPSLPDGYTLPRLVSTKVHNGGYSVQTQPLLASSSFSSSHSQQSYSQQPMPKRTSKVPRAQTLQHSSSMLVQPSHYGISSYSRPNYSQMVQYKQPLSLQLHPDSPQYLQTHEYLQPQQFSSSHHQALRAFTGSQQYLHSSLQAPQATRLHHSASFQVPSHHHQTPYQRNLQFQHSVMNPQLSASCPKFNQLTYPLTSISYPDLHDIDAQVLPESQPRLSFPVMPEHRASPRLPAPPMNPPTSPYYTSLSRLQPPEGGVYREPPMLNDKLFPRDAVWNEDGVGISGTIGPGNISNGLVGTKGPHVQVRGLVYDNRSSKDRSHLLDGISFEARGGEMLAVMATDEDEGTCLLDCLGGRHTRWGGRLRGDFLLNGNLVSPNKLASRVAYVQQDVSFCPDTSVRQTLLLHALLRESGDPARGSNVKARINALIEDLGLEQVKHTRVLDLTLSEKRRLNVACHLLLETDVVLLDQPTRGMDIFDTFFLIEYLRQWAGRGRIVILTIQPPTYEIFTMISRVLLVSTGRVMYFGRRREMLPYFAFIEYPCPAYKNPSDYYIDLVTLDDLSSEAMLESSQRVEMLADTFRRKQEALSDPGPSAPLPPHIRSANACITLLALWIRAMIYQFPYNLLRWLSRSFVAALISVFVGLVFWDVRSASVQQQCTSTTLFRCLMPWLLQVLYSFLALAGIFLAYILPAYSMAGFLPQDGDTKFYSYVGHSLVYLFAINTLAIAVATVVASRHVAAAIVAFVMTVAALGTGFTLHPAEVSWWAWPTLWWSPSRWLLRELTHADLVLAKDFSCDRNPVMKDLQSIIQRKVSCGIVNGAQALNYLGLDDAYLPGKYYPALLMFIFYVGCLLVAMLGFIFLARTPRKKKYHVE</sequence>
<feature type="transmembrane region" description="Helical" evidence="8">
    <location>
        <begin position="1019"/>
        <end position="1039"/>
    </location>
</feature>
<accession>A0A979FWW6</accession>
<name>A0A979FWW6_HYAAZ</name>
<dbReference type="InterPro" id="IPR003439">
    <property type="entry name" value="ABC_transporter-like_ATP-bd"/>
</dbReference>
<evidence type="ECO:0000256" key="7">
    <source>
        <dbReference type="SAM" id="MobiDB-lite"/>
    </source>
</evidence>
<dbReference type="AlphaFoldDB" id="A0A979FWW6"/>
<dbReference type="GO" id="GO:0005524">
    <property type="term" value="F:ATP binding"/>
    <property type="evidence" value="ECO:0007669"/>
    <property type="project" value="InterPro"/>
</dbReference>
<keyword evidence="3" id="KW-0813">Transport</keyword>
<feature type="transmembrane region" description="Helical" evidence="8">
    <location>
        <begin position="1186"/>
        <end position="1210"/>
    </location>
</feature>
<dbReference type="GO" id="GO:0005886">
    <property type="term" value="C:plasma membrane"/>
    <property type="evidence" value="ECO:0007669"/>
    <property type="project" value="TreeGrafter"/>
</dbReference>
<evidence type="ECO:0000256" key="8">
    <source>
        <dbReference type="SAM" id="Phobius"/>
    </source>
</evidence>
<dbReference type="Proteomes" id="UP000694843">
    <property type="component" value="Unplaced"/>
</dbReference>
<evidence type="ECO:0000256" key="4">
    <source>
        <dbReference type="ARBA" id="ARBA00022692"/>
    </source>
</evidence>
<gene>
    <name evidence="11" type="primary">LOC108672708</name>
</gene>
<evidence type="ECO:0000313" key="10">
    <source>
        <dbReference type="Proteomes" id="UP000694843"/>
    </source>
</evidence>
<dbReference type="PANTHER" id="PTHR48041:SF89">
    <property type="entry name" value="FI03229P"/>
    <property type="match status" value="1"/>
</dbReference>
<evidence type="ECO:0000313" key="11">
    <source>
        <dbReference type="RefSeq" id="XP_047741770.1"/>
    </source>
</evidence>
<reference evidence="11" key="1">
    <citation type="submission" date="2025-08" db="UniProtKB">
        <authorList>
            <consortium name="RefSeq"/>
        </authorList>
    </citation>
    <scope>IDENTIFICATION</scope>
    <source>
        <tissue evidence="11">Whole organism</tissue>
    </source>
</reference>
<dbReference type="GO" id="GO:0140359">
    <property type="term" value="F:ABC-type transporter activity"/>
    <property type="evidence" value="ECO:0007669"/>
    <property type="project" value="InterPro"/>
</dbReference>
<dbReference type="SUPFAM" id="SSF52540">
    <property type="entry name" value="P-loop containing nucleoside triphosphate hydrolases"/>
    <property type="match status" value="1"/>
</dbReference>
<feature type="transmembrane region" description="Helical" evidence="8">
    <location>
        <begin position="977"/>
        <end position="998"/>
    </location>
</feature>
<keyword evidence="4 8" id="KW-0812">Transmembrane</keyword>
<dbReference type="GeneID" id="108672708"/>
<dbReference type="OrthoDB" id="66620at2759"/>
<keyword evidence="5 8" id="KW-1133">Transmembrane helix</keyword>
<feature type="region of interest" description="Disordered" evidence="7">
    <location>
        <begin position="382"/>
        <end position="416"/>
    </location>
</feature>
<dbReference type="PANTHER" id="PTHR48041">
    <property type="entry name" value="ABC TRANSPORTER G FAMILY MEMBER 28"/>
    <property type="match status" value="1"/>
</dbReference>
<evidence type="ECO:0000256" key="1">
    <source>
        <dbReference type="ARBA" id="ARBA00004141"/>
    </source>
</evidence>
<keyword evidence="6 8" id="KW-0472">Membrane</keyword>